<accession>A0A7J7DH29</accession>
<reference evidence="1 2" key="1">
    <citation type="journal article" date="2020" name="Nat. Commun.">
        <title>Genome of Tripterygium wilfordii and identification of cytochrome P450 involved in triptolide biosynthesis.</title>
        <authorList>
            <person name="Tu L."/>
            <person name="Su P."/>
            <person name="Zhang Z."/>
            <person name="Gao L."/>
            <person name="Wang J."/>
            <person name="Hu T."/>
            <person name="Zhou J."/>
            <person name="Zhang Y."/>
            <person name="Zhao Y."/>
            <person name="Liu Y."/>
            <person name="Song Y."/>
            <person name="Tong Y."/>
            <person name="Lu Y."/>
            <person name="Yang J."/>
            <person name="Xu C."/>
            <person name="Jia M."/>
            <person name="Peters R.J."/>
            <person name="Huang L."/>
            <person name="Gao W."/>
        </authorList>
    </citation>
    <scope>NUCLEOTIDE SEQUENCE [LARGE SCALE GENOMIC DNA]</scope>
    <source>
        <strain evidence="2">cv. XIE 37</strain>
        <tissue evidence="1">Leaf</tissue>
    </source>
</reference>
<evidence type="ECO:0000313" key="2">
    <source>
        <dbReference type="Proteomes" id="UP000593562"/>
    </source>
</evidence>
<dbReference type="AlphaFoldDB" id="A0A7J7DH29"/>
<organism evidence="1 2">
    <name type="scientific">Tripterygium wilfordii</name>
    <name type="common">Thunder God vine</name>
    <dbReference type="NCBI Taxonomy" id="458696"/>
    <lineage>
        <taxon>Eukaryota</taxon>
        <taxon>Viridiplantae</taxon>
        <taxon>Streptophyta</taxon>
        <taxon>Embryophyta</taxon>
        <taxon>Tracheophyta</taxon>
        <taxon>Spermatophyta</taxon>
        <taxon>Magnoliopsida</taxon>
        <taxon>eudicotyledons</taxon>
        <taxon>Gunneridae</taxon>
        <taxon>Pentapetalae</taxon>
        <taxon>rosids</taxon>
        <taxon>fabids</taxon>
        <taxon>Celastrales</taxon>
        <taxon>Celastraceae</taxon>
        <taxon>Tripterygium</taxon>
    </lineage>
</organism>
<comment type="caution">
    <text evidence="1">The sequence shown here is derived from an EMBL/GenBank/DDBJ whole genome shotgun (WGS) entry which is preliminary data.</text>
</comment>
<evidence type="ECO:0000313" key="1">
    <source>
        <dbReference type="EMBL" id="KAF5745680.1"/>
    </source>
</evidence>
<protein>
    <submittedName>
        <fullName evidence="1">Uncharacterized protein</fullName>
    </submittedName>
</protein>
<proteinExistence type="predicted"/>
<keyword evidence="2" id="KW-1185">Reference proteome</keyword>
<sequence length="121" mass="12876">MMVEIGGTGRYAEEVVAESLRTGRSSHVRRGASTFEVNVHGGGRHSFAGQLKGGKGGAHLTNTLVKVFIGDSGSDVRIKVIFLDVSLHLLDLILVGDHDSWDFDRGGLGFNLAGKLSEIIS</sequence>
<dbReference type="InParanoid" id="A0A7J7DH29"/>
<dbReference type="EMBL" id="JAAARO010000007">
    <property type="protein sequence ID" value="KAF5745680.1"/>
    <property type="molecule type" value="Genomic_DNA"/>
</dbReference>
<name>A0A7J7DH29_TRIWF</name>
<gene>
    <name evidence="1" type="ORF">HS088_TW07G01272</name>
</gene>
<dbReference type="Proteomes" id="UP000593562">
    <property type="component" value="Unassembled WGS sequence"/>
</dbReference>